<comment type="subcellular location">
    <subcellularLocation>
        <location evidence="1">Cytoplasm</location>
    </subcellularLocation>
</comment>
<dbReference type="OrthoDB" id="440673at2759"/>
<dbReference type="PANTHER" id="PTHR16290:SF0">
    <property type="entry name" value="DECAPPING PROTEIN 1, ISOFORM A"/>
    <property type="match status" value="1"/>
</dbReference>
<keyword evidence="4" id="KW-0507">mRNA processing</keyword>
<feature type="region of interest" description="Disordered" evidence="5">
    <location>
        <begin position="382"/>
        <end position="424"/>
    </location>
</feature>
<dbReference type="GO" id="GO:0008047">
    <property type="term" value="F:enzyme activator activity"/>
    <property type="evidence" value="ECO:0007669"/>
    <property type="project" value="InterPro"/>
</dbReference>
<feature type="compositionally biased region" description="Polar residues" evidence="5">
    <location>
        <begin position="442"/>
        <end position="457"/>
    </location>
</feature>
<dbReference type="AlphaFoldDB" id="M2P961"/>
<comment type="similarity">
    <text evidence="2">Belongs to the DCP1 family.</text>
</comment>
<dbReference type="Pfam" id="PF06058">
    <property type="entry name" value="DCP1"/>
    <property type="match status" value="1"/>
</dbReference>
<dbReference type="Gene3D" id="2.30.29.30">
    <property type="entry name" value="Pleckstrin-homology domain (PH domain)/Phosphotyrosine-binding domain (PTB)"/>
    <property type="match status" value="1"/>
</dbReference>
<feature type="region of interest" description="Disordered" evidence="5">
    <location>
        <begin position="504"/>
        <end position="605"/>
    </location>
</feature>
<feature type="region of interest" description="Disordered" evidence="5">
    <location>
        <begin position="441"/>
        <end position="480"/>
    </location>
</feature>
<dbReference type="STRING" id="914234.M2P961"/>
<evidence type="ECO:0000313" key="7">
    <source>
        <dbReference type="Proteomes" id="UP000016930"/>
    </source>
</evidence>
<dbReference type="GO" id="GO:0006397">
    <property type="term" value="P:mRNA processing"/>
    <property type="evidence" value="ECO:0007669"/>
    <property type="project" value="UniProtKB-KW"/>
</dbReference>
<protein>
    <recommendedName>
        <fullName evidence="8">mRNA-decapping enzyme C-terminal domain-containing protein</fullName>
    </recommendedName>
</protein>
<feature type="region of interest" description="Disordered" evidence="5">
    <location>
        <begin position="632"/>
        <end position="670"/>
    </location>
</feature>
<name>M2P961_CERS8</name>
<keyword evidence="7" id="KW-1185">Reference proteome</keyword>
<evidence type="ECO:0000313" key="6">
    <source>
        <dbReference type="EMBL" id="EMD31934.1"/>
    </source>
</evidence>
<feature type="compositionally biased region" description="Basic and acidic residues" evidence="5">
    <location>
        <begin position="648"/>
        <end position="660"/>
    </location>
</feature>
<dbReference type="GO" id="GO:0003729">
    <property type="term" value="F:mRNA binding"/>
    <property type="evidence" value="ECO:0007669"/>
    <property type="project" value="TreeGrafter"/>
</dbReference>
<evidence type="ECO:0008006" key="8">
    <source>
        <dbReference type="Google" id="ProtNLM"/>
    </source>
</evidence>
<dbReference type="InterPro" id="IPR011993">
    <property type="entry name" value="PH-like_dom_sf"/>
</dbReference>
<accession>M2P961</accession>
<gene>
    <name evidence="6" type="ORF">CERSUDRAFT_119266</name>
</gene>
<dbReference type="CDD" id="cd09804">
    <property type="entry name" value="Dcp1"/>
    <property type="match status" value="1"/>
</dbReference>
<evidence type="ECO:0000256" key="3">
    <source>
        <dbReference type="ARBA" id="ARBA00022490"/>
    </source>
</evidence>
<evidence type="ECO:0000256" key="2">
    <source>
        <dbReference type="ARBA" id="ARBA00008778"/>
    </source>
</evidence>
<sequence>MSPGRHHPRSNANAAHASMTSPQRFGSPAAAPQTKRQLGMSSAVYENNMRVLLRREPSITSIFDQFSHVCVYSYNGSKWERGGYEGSMFLFERKAYPPYGLFILNRTATDDYIQFIHPEDDIEITGDYVMYRYYPDFTRRRLELGLPYPIPPAYRAQFDHEMGNSVATSGTPVDKAQNAKPEKEKKGASVTLGLWMFSTDAREPLKDVIMRLHSYIKRGEPYPEEYRYGPGRPPPPNPHLRTASRASNVSSTHDDDGADGQRTMTQVSQVMTTITQTTQPALSSGPSELDKLFAKLIPSVPATPSNESRMKPSTTSSMSVQDLFAALGGPELAQPAHPAATTLSHSLIPSQVTVPAPPAPNAPTPNRGLALLDTIFASATTAPSPRVQQSATAHAPQLQSSTSLPSNPEEIHIVSPKPTSNTLPQILNQDVMSSLLGLAAGSRTSSAAPSSTGSYRSGANRYEGDNESSDSGDQASDGYSPITSVVSNGVVDPAVLAAAPSGLPSFSVERTGTSPSQLRRVEGDVTPRPPLRGFGSPAPQQMAPLGQGLPPSISAHANGASQSGSASPAPEATPAPRSRPLVPFQTDSDLWPYPRAPLDDRADDASDADVVELDFADTRALSDPAIFSNRLKEKQSRAVSGKKKTRKERAADREREREEIENGWDDPVKGQVHGMVHAPGASVANDFVTQPPITNGHVHVNEKDMHAAPHTPQEETPEVNGHVQNGVIDVSAANGTLVNVLSSHSARPAPGLHRNDFVRELLMLIHTDKAFVDKLWEDYNVRAS</sequence>
<dbReference type="HOGENOM" id="CLU_013362_0_0_1"/>
<evidence type="ECO:0000256" key="4">
    <source>
        <dbReference type="ARBA" id="ARBA00022664"/>
    </source>
</evidence>
<dbReference type="EMBL" id="KB445814">
    <property type="protein sequence ID" value="EMD31934.1"/>
    <property type="molecule type" value="Genomic_DNA"/>
</dbReference>
<dbReference type="GO" id="GO:0031087">
    <property type="term" value="P:deadenylation-independent decapping of nuclear-transcribed mRNA"/>
    <property type="evidence" value="ECO:0007669"/>
    <property type="project" value="TreeGrafter"/>
</dbReference>
<organism evidence="6 7">
    <name type="scientific">Ceriporiopsis subvermispora (strain B)</name>
    <name type="common">White-rot fungus</name>
    <name type="synonym">Gelatoporia subvermispora</name>
    <dbReference type="NCBI Taxonomy" id="914234"/>
    <lineage>
        <taxon>Eukaryota</taxon>
        <taxon>Fungi</taxon>
        <taxon>Dikarya</taxon>
        <taxon>Basidiomycota</taxon>
        <taxon>Agaricomycotina</taxon>
        <taxon>Agaricomycetes</taxon>
        <taxon>Polyporales</taxon>
        <taxon>Gelatoporiaceae</taxon>
        <taxon>Gelatoporia</taxon>
    </lineage>
</organism>
<keyword evidence="3" id="KW-0963">Cytoplasm</keyword>
<evidence type="ECO:0000256" key="5">
    <source>
        <dbReference type="SAM" id="MobiDB-lite"/>
    </source>
</evidence>
<dbReference type="SUPFAM" id="SSF50729">
    <property type="entry name" value="PH domain-like"/>
    <property type="match status" value="1"/>
</dbReference>
<dbReference type="Proteomes" id="UP000016930">
    <property type="component" value="Unassembled WGS sequence"/>
</dbReference>
<feature type="compositionally biased region" description="Polar residues" evidence="5">
    <location>
        <begin position="382"/>
        <end position="406"/>
    </location>
</feature>
<dbReference type="InterPro" id="IPR010334">
    <property type="entry name" value="Dcp1"/>
</dbReference>
<feature type="compositionally biased region" description="Low complexity" evidence="5">
    <location>
        <begin position="554"/>
        <end position="580"/>
    </location>
</feature>
<dbReference type="GO" id="GO:0000932">
    <property type="term" value="C:P-body"/>
    <property type="evidence" value="ECO:0007669"/>
    <property type="project" value="TreeGrafter"/>
</dbReference>
<dbReference type="GO" id="GO:0000290">
    <property type="term" value="P:deadenylation-dependent decapping of nuclear-transcribed mRNA"/>
    <property type="evidence" value="ECO:0007669"/>
    <property type="project" value="InterPro"/>
</dbReference>
<feature type="compositionally biased region" description="Polar residues" evidence="5">
    <location>
        <begin position="508"/>
        <end position="517"/>
    </location>
</feature>
<feature type="compositionally biased region" description="Polar residues" evidence="5">
    <location>
        <begin position="10"/>
        <end position="24"/>
    </location>
</feature>
<reference evidence="6 7" key="1">
    <citation type="journal article" date="2012" name="Proc. Natl. Acad. Sci. U.S.A.">
        <title>Comparative genomics of Ceriporiopsis subvermispora and Phanerochaete chrysosporium provide insight into selective ligninolysis.</title>
        <authorList>
            <person name="Fernandez-Fueyo E."/>
            <person name="Ruiz-Duenas F.J."/>
            <person name="Ferreira P."/>
            <person name="Floudas D."/>
            <person name="Hibbett D.S."/>
            <person name="Canessa P."/>
            <person name="Larrondo L.F."/>
            <person name="James T.Y."/>
            <person name="Seelenfreund D."/>
            <person name="Lobos S."/>
            <person name="Polanco R."/>
            <person name="Tello M."/>
            <person name="Honda Y."/>
            <person name="Watanabe T."/>
            <person name="Watanabe T."/>
            <person name="Ryu J.S."/>
            <person name="Kubicek C.P."/>
            <person name="Schmoll M."/>
            <person name="Gaskell J."/>
            <person name="Hammel K.E."/>
            <person name="St John F.J."/>
            <person name="Vanden Wymelenberg A."/>
            <person name="Sabat G."/>
            <person name="Splinter BonDurant S."/>
            <person name="Syed K."/>
            <person name="Yadav J.S."/>
            <person name="Doddapaneni H."/>
            <person name="Subramanian V."/>
            <person name="Lavin J.L."/>
            <person name="Oguiza J.A."/>
            <person name="Perez G."/>
            <person name="Pisabarro A.G."/>
            <person name="Ramirez L."/>
            <person name="Santoyo F."/>
            <person name="Master E."/>
            <person name="Coutinho P.M."/>
            <person name="Henrissat B."/>
            <person name="Lombard V."/>
            <person name="Magnuson J.K."/>
            <person name="Kuees U."/>
            <person name="Hori C."/>
            <person name="Igarashi K."/>
            <person name="Samejima M."/>
            <person name="Held B.W."/>
            <person name="Barry K.W."/>
            <person name="LaButti K.M."/>
            <person name="Lapidus A."/>
            <person name="Lindquist E.A."/>
            <person name="Lucas S.M."/>
            <person name="Riley R."/>
            <person name="Salamov A.A."/>
            <person name="Hoffmeister D."/>
            <person name="Schwenk D."/>
            <person name="Hadar Y."/>
            <person name="Yarden O."/>
            <person name="de Vries R.P."/>
            <person name="Wiebenga A."/>
            <person name="Stenlid J."/>
            <person name="Eastwood D."/>
            <person name="Grigoriev I.V."/>
            <person name="Berka R.M."/>
            <person name="Blanchette R.A."/>
            <person name="Kersten P."/>
            <person name="Martinez A.T."/>
            <person name="Vicuna R."/>
            <person name="Cullen D."/>
        </authorList>
    </citation>
    <scope>NUCLEOTIDE SEQUENCE [LARGE SCALE GENOMIC DNA]</scope>
    <source>
        <strain evidence="6 7">B</strain>
    </source>
</reference>
<evidence type="ECO:0000256" key="1">
    <source>
        <dbReference type="ARBA" id="ARBA00004496"/>
    </source>
</evidence>
<feature type="region of interest" description="Disordered" evidence="5">
    <location>
        <begin position="1"/>
        <end position="37"/>
    </location>
</feature>
<proteinExistence type="inferred from homology"/>
<feature type="region of interest" description="Disordered" evidence="5">
    <location>
        <begin position="221"/>
        <end position="261"/>
    </location>
</feature>
<dbReference type="PANTHER" id="PTHR16290">
    <property type="entry name" value="TRANSCRIPTION FACTOR SMIF DECAPPING ENZYME DCP1"/>
    <property type="match status" value="1"/>
</dbReference>